<evidence type="ECO:0000256" key="1">
    <source>
        <dbReference type="SAM" id="MobiDB-lite"/>
    </source>
</evidence>
<protein>
    <submittedName>
        <fullName evidence="2">Tail protein</fullName>
    </submittedName>
</protein>
<dbReference type="InterPro" id="IPR052726">
    <property type="entry name" value="Phage_Baseplate_Hub"/>
</dbReference>
<dbReference type="EMBL" id="BK015453">
    <property type="protein sequence ID" value="DAE07644.1"/>
    <property type="molecule type" value="Genomic_DNA"/>
</dbReference>
<dbReference type="Pfam" id="PF05954">
    <property type="entry name" value="Phage_GPD"/>
    <property type="match status" value="1"/>
</dbReference>
<evidence type="ECO:0000313" key="2">
    <source>
        <dbReference type="EMBL" id="DAE07644.1"/>
    </source>
</evidence>
<dbReference type="PANTHER" id="PTHR35862">
    <property type="entry name" value="FELS-2 PROPHAGE PROTEIN"/>
    <property type="match status" value="1"/>
</dbReference>
<dbReference type="PANTHER" id="PTHR35862:SF1">
    <property type="entry name" value="FELS-2 PROPHAGE PROTEIN"/>
    <property type="match status" value="1"/>
</dbReference>
<organism evidence="2">
    <name type="scientific">Myoviridae sp. ctIyl4</name>
    <dbReference type="NCBI Taxonomy" id="2825078"/>
    <lineage>
        <taxon>Viruses</taxon>
        <taxon>Duplodnaviria</taxon>
        <taxon>Heunggongvirae</taxon>
        <taxon>Uroviricota</taxon>
        <taxon>Caudoviricetes</taxon>
    </lineage>
</organism>
<feature type="region of interest" description="Disordered" evidence="1">
    <location>
        <begin position="261"/>
        <end position="292"/>
    </location>
</feature>
<proteinExistence type="predicted"/>
<accession>A0A8S5PN55</accession>
<reference evidence="2" key="1">
    <citation type="journal article" date="2021" name="Proc. Natl. Acad. Sci. U.S.A.">
        <title>A Catalog of Tens of Thousands of Viruses from Human Metagenomes Reveals Hidden Associations with Chronic Diseases.</title>
        <authorList>
            <person name="Tisza M.J."/>
            <person name="Buck C.B."/>
        </authorList>
    </citation>
    <scope>NUCLEOTIDE SEQUENCE</scope>
    <source>
        <strain evidence="2">CtIyl4</strain>
    </source>
</reference>
<name>A0A8S5PN55_9CAUD</name>
<sequence>MLDSLLDRLSGSLKKPLPAPPPTSHPVTRPNFVLTYEQKDITASVEPYLLSFSYTDYLGEQSDELQLHFEDVDGRWLRTWFPEQGDKLSIGCGDQFTGLINWGSFELAEIEWQRNMQGGDVVSLKALSTGIRRANRTLQPKAYENMMLADIVNVIAARLKLTVSGSIKPIKIQRITQYQERDVEFLARLAKQYGHTFKIVDKKLVFTRNDALSQQEAVLVMQPENLLSIRLRDLIKGTPDKAVVKGYDAKKKRAIRAERKTQPLRGKAKRHTSGDTLKITANKGESQAETNARADAALQDAQEERCAGNITLFGNALLVAGQVIELQRMGKLSGRYLVKQARHDYSKSRGYITDLEIKMVEYIAEESEHNDAPAQP</sequence>
<dbReference type="SUPFAM" id="SSF69279">
    <property type="entry name" value="Phage tail proteins"/>
    <property type="match status" value="1"/>
</dbReference>